<dbReference type="RefSeq" id="WP_213560388.1">
    <property type="nucleotide sequence ID" value="NZ_JBFAJM010000008.1"/>
</dbReference>
<evidence type="ECO:0000313" key="2">
    <source>
        <dbReference type="Proteomes" id="UP000683310"/>
    </source>
</evidence>
<dbReference type="Pfam" id="PF05973">
    <property type="entry name" value="Gp49"/>
    <property type="match status" value="1"/>
</dbReference>
<gene>
    <name evidence="1" type="ORF">KHQ06_17105</name>
</gene>
<dbReference type="EMBL" id="CP074371">
    <property type="protein sequence ID" value="QVI24325.1"/>
    <property type="molecule type" value="Genomic_DNA"/>
</dbReference>
<protein>
    <submittedName>
        <fullName evidence="1">Type II toxin-antitoxin system RelE/ParE family toxin</fullName>
    </submittedName>
</protein>
<organism evidence="1 2">
    <name type="scientific">Nocardia tengchongensis</name>
    <dbReference type="NCBI Taxonomy" id="2055889"/>
    <lineage>
        <taxon>Bacteria</taxon>
        <taxon>Bacillati</taxon>
        <taxon>Actinomycetota</taxon>
        <taxon>Actinomycetes</taxon>
        <taxon>Mycobacteriales</taxon>
        <taxon>Nocardiaceae</taxon>
        <taxon>Nocardia</taxon>
    </lineage>
</organism>
<proteinExistence type="predicted"/>
<reference evidence="1 2" key="1">
    <citation type="submission" date="2021-04" db="EMBL/GenBank/DDBJ databases">
        <title>Nocardia tengchongensis.</title>
        <authorList>
            <person name="Zhuang k."/>
            <person name="Ran Y."/>
            <person name="Li W."/>
        </authorList>
    </citation>
    <scope>NUCLEOTIDE SEQUENCE [LARGE SCALE GENOMIC DNA]</scope>
    <source>
        <strain evidence="1 2">CFH S0057</strain>
    </source>
</reference>
<dbReference type="GeneID" id="300992728"/>
<name>A0ABX8D1M8_9NOCA</name>
<sequence length="119" mass="13496">MPLFELIAEPEVVDFLVHLNPTDRARADFAASLLAEFGTTLSEPYSKYLGDGVRELRFTISNGAAVRITYWLPGGPLAILLTVFTKTRQREIREVDRAKLAKKVCETDHDRTYHNVFTL</sequence>
<accession>A0ABX8D1M8</accession>
<keyword evidence="2" id="KW-1185">Reference proteome</keyword>
<dbReference type="Proteomes" id="UP000683310">
    <property type="component" value="Chromosome"/>
</dbReference>
<evidence type="ECO:0000313" key="1">
    <source>
        <dbReference type="EMBL" id="QVI24325.1"/>
    </source>
</evidence>
<dbReference type="InterPro" id="IPR009241">
    <property type="entry name" value="HigB-like"/>
</dbReference>